<dbReference type="InterPro" id="IPR000260">
    <property type="entry name" value="NADH4_N"/>
</dbReference>
<evidence type="ECO:0000313" key="13">
    <source>
        <dbReference type="EMBL" id="WYK17718.1"/>
    </source>
</evidence>
<evidence type="ECO:0000256" key="9">
    <source>
        <dbReference type="RuleBase" id="RU000320"/>
    </source>
</evidence>
<evidence type="ECO:0000259" key="12">
    <source>
        <dbReference type="Pfam" id="PF01059"/>
    </source>
</evidence>
<feature type="transmembrane region" description="Helical" evidence="10">
    <location>
        <begin position="464"/>
        <end position="482"/>
    </location>
</feature>
<feature type="transmembrane region" description="Helical" evidence="10">
    <location>
        <begin position="344"/>
        <end position="362"/>
    </location>
</feature>
<dbReference type="InterPro" id="IPR003918">
    <property type="entry name" value="NADH_UbQ_OxRdtase"/>
</dbReference>
<feature type="transmembrane region" description="Helical" evidence="10">
    <location>
        <begin position="207"/>
        <end position="232"/>
    </location>
</feature>
<protein>
    <submittedName>
        <fullName evidence="13">NADH-quinone oxidoreductase subunit M</fullName>
        <ecNumber evidence="13">1.6.5.9</ecNumber>
    </submittedName>
</protein>
<dbReference type="EMBL" id="CP146606">
    <property type="protein sequence ID" value="WYK17718.1"/>
    <property type="molecule type" value="Genomic_DNA"/>
</dbReference>
<keyword evidence="5" id="KW-1278">Translocase</keyword>
<evidence type="ECO:0000256" key="4">
    <source>
        <dbReference type="ARBA" id="ARBA00022692"/>
    </source>
</evidence>
<evidence type="ECO:0000256" key="5">
    <source>
        <dbReference type="ARBA" id="ARBA00022967"/>
    </source>
</evidence>
<accession>A0ABZ2TDA9</accession>
<dbReference type="Pfam" id="PF00361">
    <property type="entry name" value="Proton_antipo_M"/>
    <property type="match status" value="1"/>
</dbReference>
<feature type="transmembrane region" description="Helical" evidence="10">
    <location>
        <begin position="85"/>
        <end position="107"/>
    </location>
</feature>
<dbReference type="InterPro" id="IPR001750">
    <property type="entry name" value="ND/Mrp_TM"/>
</dbReference>
<dbReference type="Proteomes" id="UP001281305">
    <property type="component" value="Chromosome"/>
</dbReference>
<evidence type="ECO:0000256" key="1">
    <source>
        <dbReference type="ARBA" id="ARBA00002378"/>
    </source>
</evidence>
<feature type="transmembrane region" description="Helical" evidence="10">
    <location>
        <begin position="37"/>
        <end position="57"/>
    </location>
</feature>
<dbReference type="Pfam" id="PF01059">
    <property type="entry name" value="Oxidored_q5_N"/>
    <property type="match status" value="1"/>
</dbReference>
<feature type="domain" description="NADH:ubiquinone oxidoreductase chain 4 N-terminal" evidence="12">
    <location>
        <begin position="34"/>
        <end position="126"/>
    </location>
</feature>
<feature type="transmembrane region" description="Helical" evidence="10">
    <location>
        <begin position="285"/>
        <end position="306"/>
    </location>
</feature>
<dbReference type="RefSeq" id="WP_317057788.1">
    <property type="nucleotide sequence ID" value="NZ_CP146606.1"/>
</dbReference>
<keyword evidence="13" id="KW-0560">Oxidoreductase</keyword>
<comment type="subcellular location">
    <subcellularLocation>
        <location evidence="2">Endomembrane system</location>
        <topology evidence="2">Multi-pass membrane protein</topology>
    </subcellularLocation>
    <subcellularLocation>
        <location evidence="9">Membrane</location>
        <topology evidence="9">Multi-pass membrane protein</topology>
    </subcellularLocation>
</comment>
<evidence type="ECO:0000256" key="8">
    <source>
        <dbReference type="ARBA" id="ARBA00023136"/>
    </source>
</evidence>
<comment type="function">
    <text evidence="1">NDH-1 shuttles electrons from NADH, via FMN and iron-sulfur (Fe-S) centers, to quinones in the respiratory chain. The immediate electron acceptor for the enzyme in this species is believed to be ubiquinone. Couples the redox reaction to proton translocation (for every two electrons transferred, four hydrogen ions are translocated across the cytoplasmic membrane), and thus conserves the redox energy in a proton gradient.</text>
</comment>
<feature type="transmembrane region" description="Helical" evidence="10">
    <location>
        <begin position="6"/>
        <end position="25"/>
    </location>
</feature>
<evidence type="ECO:0000256" key="2">
    <source>
        <dbReference type="ARBA" id="ARBA00004127"/>
    </source>
</evidence>
<evidence type="ECO:0000313" key="14">
    <source>
        <dbReference type="Proteomes" id="UP001281305"/>
    </source>
</evidence>
<feature type="transmembrane region" description="Helical" evidence="10">
    <location>
        <begin position="313"/>
        <end position="332"/>
    </location>
</feature>
<dbReference type="NCBIfam" id="TIGR01972">
    <property type="entry name" value="NDH_I_M"/>
    <property type="match status" value="1"/>
</dbReference>
<evidence type="ECO:0000256" key="3">
    <source>
        <dbReference type="ARBA" id="ARBA00009025"/>
    </source>
</evidence>
<feature type="transmembrane region" description="Helical" evidence="10">
    <location>
        <begin position="253"/>
        <end position="273"/>
    </location>
</feature>
<dbReference type="PANTHER" id="PTHR43507:SF1">
    <property type="entry name" value="NADH-UBIQUINONE OXIDOREDUCTASE CHAIN 4"/>
    <property type="match status" value="1"/>
</dbReference>
<reference evidence="13 14" key="1">
    <citation type="submission" date="2024-02" db="EMBL/GenBank/DDBJ databases">
        <title>Roseovarius strain W115 nov., isolated from a marine algae.</title>
        <authorList>
            <person name="Lee M.W."/>
            <person name="Lee J.K."/>
            <person name="Kim J.M."/>
            <person name="Choi D.G."/>
            <person name="Baek J.H."/>
            <person name="Bayburt H."/>
            <person name="Jung J.J."/>
            <person name="Han D.M."/>
            <person name="Jeon C.O."/>
        </authorList>
    </citation>
    <scope>NUCLEOTIDE SEQUENCE [LARGE SCALE GENOMIC DNA]</scope>
    <source>
        <strain evidence="13 14">W115</strain>
    </source>
</reference>
<keyword evidence="4 9" id="KW-0812">Transmembrane</keyword>
<gene>
    <name evidence="13" type="ORF">RZS32_015130</name>
</gene>
<keyword evidence="7" id="KW-0520">NAD</keyword>
<evidence type="ECO:0000256" key="10">
    <source>
        <dbReference type="SAM" id="Phobius"/>
    </source>
</evidence>
<feature type="transmembrane region" description="Helical" evidence="10">
    <location>
        <begin position="382"/>
        <end position="404"/>
    </location>
</feature>
<dbReference type="NCBIfam" id="NF004499">
    <property type="entry name" value="PRK05846.1-3"/>
    <property type="match status" value="1"/>
</dbReference>
<keyword evidence="14" id="KW-1185">Reference proteome</keyword>
<evidence type="ECO:0000259" key="11">
    <source>
        <dbReference type="Pfam" id="PF00361"/>
    </source>
</evidence>
<dbReference type="GO" id="GO:0050136">
    <property type="term" value="F:NADH dehydrogenase (quinone) (non-electrogenic) activity"/>
    <property type="evidence" value="ECO:0007669"/>
    <property type="project" value="UniProtKB-EC"/>
</dbReference>
<keyword evidence="6 10" id="KW-1133">Transmembrane helix</keyword>
<keyword evidence="8 10" id="KW-0472">Membrane</keyword>
<evidence type="ECO:0000256" key="6">
    <source>
        <dbReference type="ARBA" id="ARBA00022989"/>
    </source>
</evidence>
<proteinExistence type="inferred from homology"/>
<dbReference type="PANTHER" id="PTHR43507">
    <property type="entry name" value="NADH-UBIQUINONE OXIDOREDUCTASE CHAIN 4"/>
    <property type="match status" value="1"/>
</dbReference>
<feature type="transmembrane region" description="Helical" evidence="10">
    <location>
        <begin position="416"/>
        <end position="439"/>
    </location>
</feature>
<dbReference type="PRINTS" id="PR01437">
    <property type="entry name" value="NUOXDRDTASE4"/>
</dbReference>
<feature type="transmembrane region" description="Helical" evidence="10">
    <location>
        <begin position="138"/>
        <end position="155"/>
    </location>
</feature>
<comment type="similarity">
    <text evidence="3">Belongs to the complex I subunit 4 family.</text>
</comment>
<evidence type="ECO:0000256" key="7">
    <source>
        <dbReference type="ARBA" id="ARBA00023027"/>
    </source>
</evidence>
<feature type="transmembrane region" description="Helical" evidence="10">
    <location>
        <begin position="114"/>
        <end position="132"/>
    </location>
</feature>
<dbReference type="EC" id="1.6.5.9" evidence="13"/>
<sequence>MESNLLSIITFIPAIAALILGVFLRGEDETAQRNAKWVALIATSLTFLVSIFVLVGFDPNDTNFQFVEERQWLLGLQYKMGVDGISILFVMLTTFMMPITIAASWNVTHRVKEYMIAFLILETLMLGVFMALDLVLFYLFFEAGLIPMFLIIGIWGGKERIYASFKFFLYTFLGSVLMLVAMVAMFSEAGTTDIPTLMSHQFGSETFSLLGVQIVGGMQTLMFLAFFASFAVKMPMWPVHTWLPDAHVQAPTAGSVVLAAILLKMGGYGFLRFSLPMFPIGSEVMTPLVLWMSAIAIVYTSLVALAQEDMKKLIAYSSVAHMGYVTMGIFAANQQGIDGAIFQMLSHGFISGALFLCVGVIYDRMHTREIDAYGGLVNRMPAYALIFMLFTMANVGLPGTSGFIGEFLTLVGIFQVNTWVALVATSGVILSAAYALWLYRRVVMGDLIKESLKSITDMSKRERAIFAPLVVMTILLGVYPSLVTDIIGPSVEALISNYELALAEADAATTLAAATE</sequence>
<feature type="transmembrane region" description="Helical" evidence="10">
    <location>
        <begin position="167"/>
        <end position="187"/>
    </location>
</feature>
<dbReference type="InterPro" id="IPR010227">
    <property type="entry name" value="NADH_Q_OxRdtase_chainM/4"/>
</dbReference>
<organism evidence="13 14">
    <name type="scientific">Roseovarius rhodophyticola</name>
    <dbReference type="NCBI Taxonomy" id="3080827"/>
    <lineage>
        <taxon>Bacteria</taxon>
        <taxon>Pseudomonadati</taxon>
        <taxon>Pseudomonadota</taxon>
        <taxon>Alphaproteobacteria</taxon>
        <taxon>Rhodobacterales</taxon>
        <taxon>Roseobacteraceae</taxon>
        <taxon>Roseovarius</taxon>
    </lineage>
</organism>
<feature type="domain" description="NADH:quinone oxidoreductase/Mrp antiporter transmembrane" evidence="11">
    <location>
        <begin position="131"/>
        <end position="428"/>
    </location>
</feature>
<name>A0ABZ2TDA9_9RHOB</name>
<dbReference type="NCBIfam" id="NF004501">
    <property type="entry name" value="PRK05846.1-5"/>
    <property type="match status" value="1"/>
</dbReference>